<dbReference type="EMBL" id="VIFM01000029">
    <property type="protein sequence ID" value="TQF16123.1"/>
    <property type="molecule type" value="Genomic_DNA"/>
</dbReference>
<dbReference type="OrthoDB" id="5499579at2"/>
<evidence type="ECO:0000313" key="1">
    <source>
        <dbReference type="EMBL" id="TQF16123.1"/>
    </source>
</evidence>
<accession>A0A540X4E6</accession>
<sequence length="278" mass="29634">MAALALSGIPLPVLTERGLTYTPTLLGEHRRAFSGWLRTSERREVLTYAGNTGPLSQEDARAYRGLLKGEGHVWSFEAGMRSNAFLLPSATTGTVTAGVAGGRYGACLRMAANSSATFLTGMGSKWTVAYWWKLEGQASWTHFIHRAGHFVSSDGRVDSTTPNSGALVVDGAGALPAGDVTLRILGGFGGGIGNPTNAALLVDDLVILPWVAPSAWVTPWYATGQPFGAPYPYHVASGPALYEPRVVLGKVGQGRAVEWWQAGARVLGQEFDFELQER</sequence>
<evidence type="ECO:0000313" key="2">
    <source>
        <dbReference type="Proteomes" id="UP000315369"/>
    </source>
</evidence>
<name>A0A540X4E6_9BACT</name>
<dbReference type="RefSeq" id="WP_141642218.1">
    <property type="nucleotide sequence ID" value="NZ_VIFM01000029.1"/>
</dbReference>
<protein>
    <submittedName>
        <fullName evidence="1">Uncharacterized protein</fullName>
    </submittedName>
</protein>
<organism evidence="1 2">
    <name type="scientific">Myxococcus llanfairpwllgwyngyllgogerychwyrndrobwllllantysiliogogogochensis</name>
    <dbReference type="NCBI Taxonomy" id="2590453"/>
    <lineage>
        <taxon>Bacteria</taxon>
        <taxon>Pseudomonadati</taxon>
        <taxon>Myxococcota</taxon>
        <taxon>Myxococcia</taxon>
        <taxon>Myxococcales</taxon>
        <taxon>Cystobacterineae</taxon>
        <taxon>Myxococcaceae</taxon>
        <taxon>Myxococcus</taxon>
    </lineage>
</organism>
<gene>
    <name evidence="1" type="ORF">FJV41_10050</name>
</gene>
<comment type="caution">
    <text evidence="1">The sequence shown here is derived from an EMBL/GenBank/DDBJ whole genome shotgun (WGS) entry which is preliminary data.</text>
</comment>
<dbReference type="AlphaFoldDB" id="A0A540X4E6"/>
<dbReference type="Proteomes" id="UP000315369">
    <property type="component" value="Unassembled WGS sequence"/>
</dbReference>
<keyword evidence="2" id="KW-1185">Reference proteome</keyword>
<reference evidence="1 2" key="1">
    <citation type="submission" date="2019-06" db="EMBL/GenBank/DDBJ databases">
        <authorList>
            <person name="Livingstone P."/>
            <person name="Whitworth D."/>
        </authorList>
    </citation>
    <scope>NUCLEOTIDE SEQUENCE [LARGE SCALE GENOMIC DNA]</scope>
    <source>
        <strain evidence="1 2">AM401</strain>
    </source>
</reference>
<proteinExistence type="predicted"/>